<accession>A0ABY7NRV3</accession>
<proteinExistence type="predicted"/>
<feature type="compositionally biased region" description="Basic and acidic residues" evidence="1">
    <location>
        <begin position="44"/>
        <end position="54"/>
    </location>
</feature>
<evidence type="ECO:0000313" key="4">
    <source>
        <dbReference type="Proteomes" id="UP001210865"/>
    </source>
</evidence>
<gene>
    <name evidence="3" type="ORF">PBT88_08990</name>
</gene>
<feature type="signal peptide" evidence="2">
    <location>
        <begin position="1"/>
        <end position="27"/>
    </location>
</feature>
<evidence type="ECO:0000256" key="1">
    <source>
        <dbReference type="SAM" id="MobiDB-lite"/>
    </source>
</evidence>
<feature type="chain" id="PRO_5045386957" description="DUF4148 domain-containing protein" evidence="2">
    <location>
        <begin position="28"/>
        <end position="116"/>
    </location>
</feature>
<sequence length="116" mass="11650">MTTFAPFGLARMAAVLMLAGLATGTLAQSTPLADPDTLSLTDAQKSELLAHDTESSVDAARTGLGSGGPDRRIHGEVGVMVGSNGARGAYGTAAIPLGDNAGAMVSVESSHYGRPH</sequence>
<name>A0ABY7NRV3_9SPHN</name>
<evidence type="ECO:0000313" key="3">
    <source>
        <dbReference type="EMBL" id="WBO24218.1"/>
    </source>
</evidence>
<evidence type="ECO:0000256" key="2">
    <source>
        <dbReference type="SAM" id="SignalP"/>
    </source>
</evidence>
<keyword evidence="2" id="KW-0732">Signal</keyword>
<dbReference type="EMBL" id="CP115174">
    <property type="protein sequence ID" value="WBO24218.1"/>
    <property type="molecule type" value="Genomic_DNA"/>
</dbReference>
<evidence type="ECO:0008006" key="5">
    <source>
        <dbReference type="Google" id="ProtNLM"/>
    </source>
</evidence>
<keyword evidence="4" id="KW-1185">Reference proteome</keyword>
<feature type="region of interest" description="Disordered" evidence="1">
    <location>
        <begin position="43"/>
        <end position="71"/>
    </location>
</feature>
<dbReference type="Proteomes" id="UP001210865">
    <property type="component" value="Chromosome"/>
</dbReference>
<organism evidence="3 4">
    <name type="scientific">Sphingomonas abietis</name>
    <dbReference type="NCBI Taxonomy" id="3012344"/>
    <lineage>
        <taxon>Bacteria</taxon>
        <taxon>Pseudomonadati</taxon>
        <taxon>Pseudomonadota</taxon>
        <taxon>Alphaproteobacteria</taxon>
        <taxon>Sphingomonadales</taxon>
        <taxon>Sphingomonadaceae</taxon>
        <taxon>Sphingomonas</taxon>
    </lineage>
</organism>
<reference evidence="3 4" key="1">
    <citation type="submission" date="2022-12" db="EMBL/GenBank/DDBJ databases">
        <title>Sphingomonas abieness sp. nov., an endophytic bacterium isolated from Abies koreana.</title>
        <authorList>
            <person name="Jiang L."/>
            <person name="Lee J."/>
        </authorList>
    </citation>
    <scope>NUCLEOTIDE SEQUENCE [LARGE SCALE GENOMIC DNA]</scope>
    <source>
        <strain evidence="4">PAMB 00755</strain>
    </source>
</reference>
<protein>
    <recommendedName>
        <fullName evidence="5">DUF4148 domain-containing protein</fullName>
    </recommendedName>
</protein>
<dbReference type="RefSeq" id="WP_270078847.1">
    <property type="nucleotide sequence ID" value="NZ_CP115174.1"/>
</dbReference>